<dbReference type="InterPro" id="IPR013783">
    <property type="entry name" value="Ig-like_fold"/>
</dbReference>
<dbReference type="SUPFAM" id="SSF49303">
    <property type="entry name" value="beta-Galactosidase/glucuronidase domain"/>
    <property type="match status" value="1"/>
</dbReference>
<evidence type="ECO:0000313" key="8">
    <source>
        <dbReference type="EMBL" id="HFH29986.1"/>
    </source>
</evidence>
<dbReference type="GO" id="GO:0005975">
    <property type="term" value="P:carbohydrate metabolic process"/>
    <property type="evidence" value="ECO:0007669"/>
    <property type="project" value="InterPro"/>
</dbReference>
<dbReference type="InterPro" id="IPR008979">
    <property type="entry name" value="Galactose-bd-like_sf"/>
</dbReference>
<dbReference type="GO" id="GO:0004567">
    <property type="term" value="F:beta-mannosidase activity"/>
    <property type="evidence" value="ECO:0007669"/>
    <property type="project" value="UniProtKB-EC"/>
</dbReference>
<dbReference type="GO" id="GO:0006516">
    <property type="term" value="P:glycoprotein catabolic process"/>
    <property type="evidence" value="ECO:0007669"/>
    <property type="project" value="TreeGrafter"/>
</dbReference>
<keyword evidence="4" id="KW-0378">Hydrolase</keyword>
<evidence type="ECO:0000256" key="5">
    <source>
        <dbReference type="ARBA" id="ARBA00023295"/>
    </source>
</evidence>
<dbReference type="Gene3D" id="2.60.120.260">
    <property type="entry name" value="Galactose-binding domain-like"/>
    <property type="match status" value="1"/>
</dbReference>
<dbReference type="Pfam" id="PF22666">
    <property type="entry name" value="Glyco_hydro_2_N2"/>
    <property type="match status" value="1"/>
</dbReference>
<dbReference type="PANTHER" id="PTHR43730:SF1">
    <property type="entry name" value="BETA-MANNOSIDASE"/>
    <property type="match status" value="1"/>
</dbReference>
<evidence type="ECO:0000256" key="4">
    <source>
        <dbReference type="ARBA" id="ARBA00022801"/>
    </source>
</evidence>
<protein>
    <recommendedName>
        <fullName evidence="3">beta-mannosidase</fullName>
        <ecNumber evidence="3">3.2.1.25</ecNumber>
    </recommendedName>
</protein>
<evidence type="ECO:0000259" key="7">
    <source>
        <dbReference type="Pfam" id="PF22666"/>
    </source>
</evidence>
<dbReference type="SUPFAM" id="SSF51445">
    <property type="entry name" value="(Trans)glycosidases"/>
    <property type="match status" value="1"/>
</dbReference>
<comment type="caution">
    <text evidence="8">The sequence shown here is derived from an EMBL/GenBank/DDBJ whole genome shotgun (WGS) entry which is preliminary data.</text>
</comment>
<dbReference type="InterPro" id="IPR036156">
    <property type="entry name" value="Beta-gal/glucu_dom_sf"/>
</dbReference>
<name>A0A7C3IR20_9SPIR</name>
<comment type="similarity">
    <text evidence="2">Belongs to the glycosyl hydrolase 2 family.</text>
</comment>
<evidence type="ECO:0000259" key="6">
    <source>
        <dbReference type="Pfam" id="PF00703"/>
    </source>
</evidence>
<evidence type="ECO:0000256" key="2">
    <source>
        <dbReference type="ARBA" id="ARBA00007401"/>
    </source>
</evidence>
<evidence type="ECO:0000256" key="3">
    <source>
        <dbReference type="ARBA" id="ARBA00012754"/>
    </source>
</evidence>
<dbReference type="InterPro" id="IPR006102">
    <property type="entry name" value="Ig-like_GH2"/>
</dbReference>
<dbReference type="InterPro" id="IPR054593">
    <property type="entry name" value="Beta-mannosidase-like_N2"/>
</dbReference>
<sequence>MPRIDLTGTWTLHADSPVLGQVSVPCQIPGDCHSALLSAGLIPDPYYGDQELAVQFLNREELILERNIEVRPEQIQQGSPYLYFESIDTVATVLLNNEVLAETNNMFHAHILDLGNKLQAGTNTITIHFHSAEKAAEQRAKQLPYPIPHSVYPVQSLHRNQIRKVQCHSGWDWGPCLMVSGVYGACYLDFACPGRIEGLSVRTLAREDNRWDLPVSLTYTIPSKAPAPDAKGASEDYLITMKLSLRDSSGNTVMEQTTEHSLHGPGVHQLEALLSIKNPELWWPAGYGEQHLYTLEAAVWSIERAGTGGKATPETAIQRASKRIGFRDLKVITQDDEAGRSMTFQVNGRAIWAKGANWIPLDSLPSRQTAHL</sequence>
<reference evidence="8" key="1">
    <citation type="journal article" date="2020" name="mSystems">
        <title>Genome- and Community-Level Interaction Insights into Carbon Utilization and Element Cycling Functions of Hydrothermarchaeota in Hydrothermal Sediment.</title>
        <authorList>
            <person name="Zhou Z."/>
            <person name="Liu Y."/>
            <person name="Xu W."/>
            <person name="Pan J."/>
            <person name="Luo Z.H."/>
            <person name="Li M."/>
        </authorList>
    </citation>
    <scope>NUCLEOTIDE SEQUENCE [LARGE SCALE GENOMIC DNA]</scope>
    <source>
        <strain evidence="8">SpSt-503</strain>
    </source>
</reference>
<dbReference type="PANTHER" id="PTHR43730">
    <property type="entry name" value="BETA-MANNOSIDASE"/>
    <property type="match status" value="1"/>
</dbReference>
<evidence type="ECO:0000256" key="1">
    <source>
        <dbReference type="ARBA" id="ARBA00000829"/>
    </source>
</evidence>
<comment type="catalytic activity">
    <reaction evidence="1">
        <text>Hydrolysis of terminal, non-reducing beta-D-mannose residues in beta-D-mannosides.</text>
        <dbReference type="EC" id="3.2.1.25"/>
    </reaction>
</comment>
<accession>A0A7C3IR20</accession>
<feature type="domain" description="Beta-mannosidase-like galactose-binding" evidence="7">
    <location>
        <begin position="23"/>
        <end position="183"/>
    </location>
</feature>
<organism evidence="8">
    <name type="scientific">Gracilinema caldarium</name>
    <dbReference type="NCBI Taxonomy" id="215591"/>
    <lineage>
        <taxon>Bacteria</taxon>
        <taxon>Pseudomonadati</taxon>
        <taxon>Spirochaetota</taxon>
        <taxon>Spirochaetia</taxon>
        <taxon>Spirochaetales</taxon>
        <taxon>Breznakiellaceae</taxon>
        <taxon>Gracilinema</taxon>
    </lineage>
</organism>
<proteinExistence type="inferred from homology"/>
<gene>
    <name evidence="8" type="ORF">ENS59_10830</name>
</gene>
<dbReference type="InterPro" id="IPR050887">
    <property type="entry name" value="Beta-mannosidase_GH2"/>
</dbReference>
<feature type="domain" description="Glycoside hydrolase family 2 immunoglobulin-like beta-sandwich" evidence="6">
    <location>
        <begin position="239"/>
        <end position="327"/>
    </location>
</feature>
<dbReference type="EMBL" id="DSVL01000332">
    <property type="protein sequence ID" value="HFH29986.1"/>
    <property type="molecule type" value="Genomic_DNA"/>
</dbReference>
<dbReference type="Gene3D" id="2.60.40.10">
    <property type="entry name" value="Immunoglobulins"/>
    <property type="match status" value="1"/>
</dbReference>
<dbReference type="InterPro" id="IPR017853">
    <property type="entry name" value="GH"/>
</dbReference>
<dbReference type="EC" id="3.2.1.25" evidence="3"/>
<dbReference type="AlphaFoldDB" id="A0A7C3IR20"/>
<dbReference type="Gene3D" id="3.20.20.80">
    <property type="entry name" value="Glycosidases"/>
    <property type="match status" value="1"/>
</dbReference>
<dbReference type="SUPFAM" id="SSF49785">
    <property type="entry name" value="Galactose-binding domain-like"/>
    <property type="match status" value="1"/>
</dbReference>
<keyword evidence="5" id="KW-0326">Glycosidase</keyword>
<dbReference type="Pfam" id="PF00703">
    <property type="entry name" value="Glyco_hydro_2"/>
    <property type="match status" value="1"/>
</dbReference>